<accession>A0A0F9FIU9</accession>
<dbReference type="AlphaFoldDB" id="A0A0F9FIU9"/>
<organism evidence="1">
    <name type="scientific">marine sediment metagenome</name>
    <dbReference type="NCBI Taxonomy" id="412755"/>
    <lineage>
        <taxon>unclassified sequences</taxon>
        <taxon>metagenomes</taxon>
        <taxon>ecological metagenomes</taxon>
    </lineage>
</organism>
<dbReference type="EMBL" id="LAZR01032388">
    <property type="protein sequence ID" value="KKL51032.1"/>
    <property type="molecule type" value="Genomic_DNA"/>
</dbReference>
<sequence>MSEPRRRWRREWISPSVRQRVHPTGYTLEQEWVIESEGADCSVCYEDVFEADSRMGLIAQLEEHLVEEQKRIPRLIAAIDELPDIGRPNAYELSDGRLVSSD</sequence>
<reference evidence="1" key="1">
    <citation type="journal article" date="2015" name="Nature">
        <title>Complex archaea that bridge the gap between prokaryotes and eukaryotes.</title>
        <authorList>
            <person name="Spang A."/>
            <person name="Saw J.H."/>
            <person name="Jorgensen S.L."/>
            <person name="Zaremba-Niedzwiedzka K."/>
            <person name="Martijn J."/>
            <person name="Lind A.E."/>
            <person name="van Eijk R."/>
            <person name="Schleper C."/>
            <person name="Guy L."/>
            <person name="Ettema T.J."/>
        </authorList>
    </citation>
    <scope>NUCLEOTIDE SEQUENCE</scope>
</reference>
<feature type="non-terminal residue" evidence="1">
    <location>
        <position position="102"/>
    </location>
</feature>
<gene>
    <name evidence="1" type="ORF">LCGC14_2299580</name>
</gene>
<proteinExistence type="predicted"/>
<name>A0A0F9FIU9_9ZZZZ</name>
<evidence type="ECO:0000313" key="1">
    <source>
        <dbReference type="EMBL" id="KKL51032.1"/>
    </source>
</evidence>
<comment type="caution">
    <text evidence="1">The sequence shown here is derived from an EMBL/GenBank/DDBJ whole genome shotgun (WGS) entry which is preliminary data.</text>
</comment>
<protein>
    <submittedName>
        <fullName evidence="1">Uncharacterized protein</fullName>
    </submittedName>
</protein>